<dbReference type="SUPFAM" id="SSF51621">
    <property type="entry name" value="Phosphoenolpyruvate/pyruvate domain"/>
    <property type="match status" value="1"/>
</dbReference>
<dbReference type="RefSeq" id="WP_306273217.1">
    <property type="nucleotide sequence ID" value="NZ_CP130472.1"/>
</dbReference>
<dbReference type="CDD" id="cd00377">
    <property type="entry name" value="ICL_PEPM"/>
    <property type="match status" value="1"/>
</dbReference>
<comment type="similarity">
    <text evidence="1">Belongs to the isocitrate lyase/PEP mutase superfamily. PEP mutase family.</text>
</comment>
<dbReference type="PANTHER" id="PTHR42905">
    <property type="entry name" value="PHOSPHOENOLPYRUVATE CARBOXYLASE"/>
    <property type="match status" value="1"/>
</dbReference>
<keyword evidence="2" id="KW-0456">Lyase</keyword>
<evidence type="ECO:0000313" key="3">
    <source>
        <dbReference type="Proteomes" id="UP001235874"/>
    </source>
</evidence>
<protein>
    <submittedName>
        <fullName evidence="2">Isocitrate lyase/phosphoenolpyruvate mutase family protein</fullName>
    </submittedName>
</protein>
<dbReference type="Gene3D" id="3.20.20.60">
    <property type="entry name" value="Phosphoenolpyruvate-binding domains"/>
    <property type="match status" value="1"/>
</dbReference>
<dbReference type="Proteomes" id="UP001235874">
    <property type="component" value="Chromosome"/>
</dbReference>
<proteinExistence type="inferred from homology"/>
<reference evidence="2 3" key="1">
    <citation type="submission" date="2023-07" db="EMBL/GenBank/DDBJ databases">
        <title>Micromonospora profundi TRM 95458 converts glycerol to a new osmotic compound.</title>
        <authorList>
            <person name="Lu D."/>
        </authorList>
    </citation>
    <scope>NUCLEOTIDE SEQUENCE [LARGE SCALE GENOMIC DNA]</scope>
    <source>
        <strain evidence="2 3">TRM95458</strain>
    </source>
</reference>
<dbReference type="Pfam" id="PF13714">
    <property type="entry name" value="PEP_mutase"/>
    <property type="match status" value="1"/>
</dbReference>
<dbReference type="InterPro" id="IPR040442">
    <property type="entry name" value="Pyrv_kinase-like_dom_sf"/>
</dbReference>
<name>A0AAJ6L467_9ACTN</name>
<accession>A0AAJ6L467</accession>
<dbReference type="KEGG" id="mprn:Q3V37_07920"/>
<sequence length="354" mass="38033">MVDVHDCPHCTCPRRSNTCLRVTVDARNSTDDVIVRRTMSKAKSLADLFQRPSLDFLMGAHDALSAQIAQDCGFPGVWVSGLGLSASSGLRDSNELSWTQVMERTELVADRVSVPALVDLDTGYGDFNNVRLVMRRLQRADVGGGCIEDKLFPKTNSFIGAGQQLADPHEFGGRIKAAKDTVGDEVFLVARCEALVAGRSMTEATDRCGGYAEAGADAILIHSKMTSPDEIVSFMASWDGRVPVVIVPTKYSKVPADVFERAGISVAIWANQTLRAAIRSMEKLCVALREQRTMLHLEGEIADLSRVFDLTNNAELELAKELYASHPAGSSLKALADDGGPAGNHLVGAGPTSA</sequence>
<dbReference type="PANTHER" id="PTHR42905:SF7">
    <property type="entry name" value="PHOSPHOENOLPYRUVATE PHOSPHOMUTASE"/>
    <property type="match status" value="1"/>
</dbReference>
<dbReference type="EMBL" id="CP130472">
    <property type="protein sequence ID" value="WLS47156.1"/>
    <property type="molecule type" value="Genomic_DNA"/>
</dbReference>
<dbReference type="InterPro" id="IPR039556">
    <property type="entry name" value="ICL/PEPM"/>
</dbReference>
<keyword evidence="3" id="KW-1185">Reference proteome</keyword>
<organism evidence="2 3">
    <name type="scientific">Micromonospora profundi</name>
    <dbReference type="NCBI Taxonomy" id="1420889"/>
    <lineage>
        <taxon>Bacteria</taxon>
        <taxon>Bacillati</taxon>
        <taxon>Actinomycetota</taxon>
        <taxon>Actinomycetes</taxon>
        <taxon>Micromonosporales</taxon>
        <taxon>Micromonosporaceae</taxon>
        <taxon>Micromonospora</taxon>
    </lineage>
</organism>
<dbReference type="AlphaFoldDB" id="A0AAJ6L467"/>
<evidence type="ECO:0000256" key="1">
    <source>
        <dbReference type="ARBA" id="ARBA00038455"/>
    </source>
</evidence>
<dbReference type="InterPro" id="IPR015813">
    <property type="entry name" value="Pyrv/PenolPyrv_kinase-like_dom"/>
</dbReference>
<evidence type="ECO:0000313" key="2">
    <source>
        <dbReference type="EMBL" id="WLS47156.1"/>
    </source>
</evidence>
<dbReference type="GO" id="GO:0016829">
    <property type="term" value="F:lyase activity"/>
    <property type="evidence" value="ECO:0007669"/>
    <property type="project" value="UniProtKB-KW"/>
</dbReference>
<gene>
    <name evidence="2" type="ORF">Q3V37_07920</name>
</gene>